<gene>
    <name evidence="4" type="ORF">C8A01DRAFT_18668</name>
</gene>
<proteinExistence type="predicted"/>
<accession>A0AAN6SP50</accession>
<keyword evidence="5" id="KW-1185">Reference proteome</keyword>
<dbReference type="Proteomes" id="UP001303115">
    <property type="component" value="Unassembled WGS sequence"/>
</dbReference>
<dbReference type="SMART" id="SM00355">
    <property type="entry name" value="ZnF_C2H2"/>
    <property type="match status" value="2"/>
</dbReference>
<sequence>MDLDFDLDAALWAGDLEPAFNHHESHMSLDYGPPMAGMPADFLFAEDEGFLPAGPCYDPPPSQAINIPQAQPAAPFPTRTASVSRSDAGSDDAKSLGDGTPTGLAHQRLRRQLSLLSKGWAGDEIRFKNCDPSKAVVLHTLAMELGLAYNHDVRSREVSMSRLEPAQVASKPQPSPRRLSSSLARSSTELDSALCLPGLPVVPEYQAFDIAAHFIHEPSSQPAPAAEAGAGDQPLVRRPSRSERISDSISKHVSTLKTSISSKGGRRGPLTENGRRDMRALEAAGGACWRCKVLRRKCDPGSPCRCCLQSVPMPHLGEDAPLWPLIGCRRGPVRDSIPPQLLCPEPKPLQHRGTSPLGRRCRSVDIAERCLLSAESQRLADMKAVLEGAGYKLSITDPTFQACFSSFIEAGRYRDRSSLQRSYSSGGSSATYTELIAIIAWELAENQALLPALEIKSWESFMNMLETACIYEAEVGQTSLVILSLVCLRHCLEALRLHSANLLSPGGHEDCGGGQCRVECIHNLRSQVKAYVDELSSVIFNKENMRDRRWWLSTFYSLYVQSYVRHALITIEKQLRFHSSEDVPAEDLTTTQYLHLPAVLFTAASAKYDPLLDGRLQYALTDNSVIPETSVPELHHSSARVACEVDKWPEAGIRTPYQFLRRLLQIGSLDFFDSGLDASGVGGPRSPLTLASPSSSRGKVGSPISPSPGAFEDGLAFPRPPFDQSKRDSWNSRYSTQASTKFSNLSSDSLARTMSTDMTSLYESSIFAGVSFSGSVADLNAELRLDLATINPTALFSTHHNGSSQSLDQVMAESAVRHDGPAVGPGLGSEPTFVCNCCPRAPRHFHTSEELTNHEAEKPHPCTQCKKRFKSPTEAERHLNAIHLKADFWSCQALENPLLAYHAQTYHGVTWDVCGFCGGEFARKDGAADRAELVAHVESVHRIADCDRNKKFYRADNFRQHLKNTHVALPGKWLKALERACRSTTPREVVNE</sequence>
<feature type="compositionally biased region" description="Low complexity" evidence="2">
    <location>
        <begin position="220"/>
        <end position="234"/>
    </location>
</feature>
<reference evidence="5" key="1">
    <citation type="journal article" date="2023" name="Mol. Phylogenet. Evol.">
        <title>Genome-scale phylogeny and comparative genomics of the fungal order Sordariales.</title>
        <authorList>
            <person name="Hensen N."/>
            <person name="Bonometti L."/>
            <person name="Westerberg I."/>
            <person name="Brannstrom I.O."/>
            <person name="Guillou S."/>
            <person name="Cros-Aarteil S."/>
            <person name="Calhoun S."/>
            <person name="Haridas S."/>
            <person name="Kuo A."/>
            <person name="Mondo S."/>
            <person name="Pangilinan J."/>
            <person name="Riley R."/>
            <person name="LaButti K."/>
            <person name="Andreopoulos B."/>
            <person name="Lipzen A."/>
            <person name="Chen C."/>
            <person name="Yan M."/>
            <person name="Daum C."/>
            <person name="Ng V."/>
            <person name="Clum A."/>
            <person name="Steindorff A."/>
            <person name="Ohm R.A."/>
            <person name="Martin F."/>
            <person name="Silar P."/>
            <person name="Natvig D.O."/>
            <person name="Lalanne C."/>
            <person name="Gautier V."/>
            <person name="Ament-Velasquez S.L."/>
            <person name="Kruys A."/>
            <person name="Hutchinson M.I."/>
            <person name="Powell A.J."/>
            <person name="Barry K."/>
            <person name="Miller A.N."/>
            <person name="Grigoriev I.V."/>
            <person name="Debuchy R."/>
            <person name="Gladieux P."/>
            <person name="Hiltunen Thoren M."/>
            <person name="Johannesson H."/>
        </authorList>
    </citation>
    <scope>NUCLEOTIDE SEQUENCE [LARGE SCALE GENOMIC DNA]</scope>
    <source>
        <strain evidence="5">CBS 284.82</strain>
    </source>
</reference>
<organism evidence="4 5">
    <name type="scientific">Parachaetomium inaequale</name>
    <dbReference type="NCBI Taxonomy" id="2588326"/>
    <lineage>
        <taxon>Eukaryota</taxon>
        <taxon>Fungi</taxon>
        <taxon>Dikarya</taxon>
        <taxon>Ascomycota</taxon>
        <taxon>Pezizomycotina</taxon>
        <taxon>Sordariomycetes</taxon>
        <taxon>Sordariomycetidae</taxon>
        <taxon>Sordariales</taxon>
        <taxon>Chaetomiaceae</taxon>
        <taxon>Parachaetomium</taxon>
    </lineage>
</organism>
<name>A0AAN6SP50_9PEZI</name>
<dbReference type="InterPro" id="IPR057026">
    <property type="entry name" value="Znf-C2H2_ascomycetes"/>
</dbReference>
<keyword evidence="1" id="KW-0479">Metal-binding</keyword>
<feature type="compositionally biased region" description="Low complexity" evidence="2">
    <location>
        <begin position="63"/>
        <end position="77"/>
    </location>
</feature>
<dbReference type="Pfam" id="PF24537">
    <property type="entry name" value="zf-C2H2_fungi"/>
    <property type="match status" value="1"/>
</dbReference>
<dbReference type="InterPro" id="IPR013087">
    <property type="entry name" value="Znf_C2H2_type"/>
</dbReference>
<feature type="region of interest" description="Disordered" evidence="2">
    <location>
        <begin position="684"/>
        <end position="714"/>
    </location>
</feature>
<comment type="caution">
    <text evidence="4">The sequence shown here is derived from an EMBL/GenBank/DDBJ whole genome shotgun (WGS) entry which is preliminary data.</text>
</comment>
<dbReference type="PANTHER" id="PTHR35392:SF1">
    <property type="entry name" value="ZN(II)2CYS6 TRANSCRIPTION FACTOR (EUROFUNG)"/>
    <property type="match status" value="1"/>
</dbReference>
<feature type="domain" description="C2H2-type" evidence="3">
    <location>
        <begin position="860"/>
        <end position="883"/>
    </location>
</feature>
<dbReference type="PROSITE" id="PS00028">
    <property type="entry name" value="ZINC_FINGER_C2H2_1"/>
    <property type="match status" value="1"/>
</dbReference>
<feature type="region of interest" description="Disordered" evidence="2">
    <location>
        <begin position="160"/>
        <end position="184"/>
    </location>
</feature>
<feature type="region of interest" description="Disordered" evidence="2">
    <location>
        <begin position="220"/>
        <end position="248"/>
    </location>
</feature>
<dbReference type="SUPFAM" id="SSF57667">
    <property type="entry name" value="beta-beta-alpha zinc fingers"/>
    <property type="match status" value="1"/>
</dbReference>
<protein>
    <recommendedName>
        <fullName evidence="3">C2H2-type domain-containing protein</fullName>
    </recommendedName>
</protein>
<dbReference type="AlphaFoldDB" id="A0AAN6SP50"/>
<evidence type="ECO:0000256" key="2">
    <source>
        <dbReference type="SAM" id="MobiDB-lite"/>
    </source>
</evidence>
<keyword evidence="1" id="KW-0863">Zinc-finger</keyword>
<feature type="region of interest" description="Disordered" evidence="2">
    <location>
        <begin position="255"/>
        <end position="274"/>
    </location>
</feature>
<evidence type="ECO:0000256" key="1">
    <source>
        <dbReference type="PROSITE-ProRule" id="PRU00042"/>
    </source>
</evidence>
<feature type="region of interest" description="Disordered" evidence="2">
    <location>
        <begin position="60"/>
        <end position="104"/>
    </location>
</feature>
<keyword evidence="1" id="KW-0862">Zinc</keyword>
<dbReference type="InterPro" id="IPR036236">
    <property type="entry name" value="Znf_C2H2_sf"/>
</dbReference>
<evidence type="ECO:0000313" key="4">
    <source>
        <dbReference type="EMBL" id="KAK4034542.1"/>
    </source>
</evidence>
<dbReference type="Gene3D" id="3.30.160.60">
    <property type="entry name" value="Classic Zinc Finger"/>
    <property type="match status" value="1"/>
</dbReference>
<feature type="compositionally biased region" description="Low complexity" evidence="2">
    <location>
        <begin position="170"/>
        <end position="184"/>
    </location>
</feature>
<evidence type="ECO:0000313" key="5">
    <source>
        <dbReference type="Proteomes" id="UP001303115"/>
    </source>
</evidence>
<dbReference type="InterPro" id="IPR052973">
    <property type="entry name" value="Fungal_sec-metab_reg_TF"/>
</dbReference>
<evidence type="ECO:0000259" key="3">
    <source>
        <dbReference type="PROSITE" id="PS50157"/>
    </source>
</evidence>
<dbReference type="PANTHER" id="PTHR35392">
    <property type="entry name" value="ZN(II)2CYS6 TRANSCRIPTION FACTOR (EUROFUNG)-RELATED-RELATED"/>
    <property type="match status" value="1"/>
</dbReference>
<dbReference type="EMBL" id="MU854475">
    <property type="protein sequence ID" value="KAK4034542.1"/>
    <property type="molecule type" value="Genomic_DNA"/>
</dbReference>
<dbReference type="GO" id="GO:0008270">
    <property type="term" value="F:zinc ion binding"/>
    <property type="evidence" value="ECO:0007669"/>
    <property type="project" value="UniProtKB-KW"/>
</dbReference>
<dbReference type="PROSITE" id="PS50157">
    <property type="entry name" value="ZINC_FINGER_C2H2_2"/>
    <property type="match status" value="1"/>
</dbReference>